<evidence type="ECO:0000256" key="2">
    <source>
        <dbReference type="SAM" id="SignalP"/>
    </source>
</evidence>
<dbReference type="PROSITE" id="PS51762">
    <property type="entry name" value="GH16_2"/>
    <property type="match status" value="1"/>
</dbReference>
<dbReference type="InterPro" id="IPR050546">
    <property type="entry name" value="Glycosyl_Hydrlase_16"/>
</dbReference>
<dbReference type="GO" id="GO:0016787">
    <property type="term" value="F:hydrolase activity"/>
    <property type="evidence" value="ECO:0007669"/>
    <property type="project" value="UniProtKB-KW"/>
</dbReference>
<dbReference type="EMBL" id="CP106679">
    <property type="protein sequence ID" value="UXP32728.1"/>
    <property type="molecule type" value="Genomic_DNA"/>
</dbReference>
<dbReference type="InterPro" id="IPR000757">
    <property type="entry name" value="Beta-glucanase-like"/>
</dbReference>
<keyword evidence="2" id="KW-0732">Signal</keyword>
<dbReference type="SUPFAM" id="SSF49899">
    <property type="entry name" value="Concanavalin A-like lectins/glucanases"/>
    <property type="match status" value="1"/>
</dbReference>
<comment type="similarity">
    <text evidence="1">Belongs to the glycosyl hydrolase 16 family.</text>
</comment>
<gene>
    <name evidence="4" type="ORF">N6H18_01965</name>
</gene>
<dbReference type="RefSeq" id="WP_262310163.1">
    <property type="nucleotide sequence ID" value="NZ_CP106679.1"/>
</dbReference>
<feature type="signal peptide" evidence="2">
    <location>
        <begin position="1"/>
        <end position="20"/>
    </location>
</feature>
<accession>A0ABY6CTL5</accession>
<dbReference type="InterPro" id="IPR013320">
    <property type="entry name" value="ConA-like_dom_sf"/>
</dbReference>
<dbReference type="Pfam" id="PF00722">
    <property type="entry name" value="Glyco_hydro_16"/>
    <property type="match status" value="1"/>
</dbReference>
<dbReference type="PROSITE" id="PS51257">
    <property type="entry name" value="PROKAR_LIPOPROTEIN"/>
    <property type="match status" value="1"/>
</dbReference>
<feature type="chain" id="PRO_5047115686" evidence="2">
    <location>
        <begin position="21"/>
        <end position="270"/>
    </location>
</feature>
<dbReference type="CDD" id="cd08023">
    <property type="entry name" value="GH16_laminarinase_like"/>
    <property type="match status" value="1"/>
</dbReference>
<protein>
    <submittedName>
        <fullName evidence="4">Glycoside hydrolase family 16 protein</fullName>
    </submittedName>
</protein>
<dbReference type="Proteomes" id="UP001065174">
    <property type="component" value="Chromosome"/>
</dbReference>
<dbReference type="PANTHER" id="PTHR10963:SF55">
    <property type="entry name" value="GLYCOSIDE HYDROLASE FAMILY 16 PROTEIN"/>
    <property type="match status" value="1"/>
</dbReference>
<keyword evidence="4" id="KW-0378">Hydrolase</keyword>
<evidence type="ECO:0000256" key="1">
    <source>
        <dbReference type="ARBA" id="ARBA00006865"/>
    </source>
</evidence>
<feature type="domain" description="GH16" evidence="3">
    <location>
        <begin position="22"/>
        <end position="270"/>
    </location>
</feature>
<proteinExistence type="inferred from homology"/>
<dbReference type="Gene3D" id="2.60.120.200">
    <property type="match status" value="1"/>
</dbReference>
<evidence type="ECO:0000313" key="5">
    <source>
        <dbReference type="Proteomes" id="UP001065174"/>
    </source>
</evidence>
<evidence type="ECO:0000313" key="4">
    <source>
        <dbReference type="EMBL" id="UXP32728.1"/>
    </source>
</evidence>
<sequence length="270" mass="30679">MRRLASYWMLGLGLLGSCMSATDGKEKKYNSLVWSDEFDYTGAPDTTKWTYDLGNGCPNSCGWGNNELQHYTSDLKNSYVQDGKLTIVLLQDETIDSLFTSARLLSTGNMGWKYGRFEFRAKLPSALGTWSALWMLPTEWKYGGWPHSGEIDIMENVGYDPDSVVSATHTGMYNGAQGTQKHTAIAVPDCDTAFHNYILEWDEDEYRVYVDEELFFVYQNEKKSSAQWPYDQNFRLIMNIAFGGNWGGLKGIDPSALPVKMEVDYVRVYQ</sequence>
<dbReference type="PANTHER" id="PTHR10963">
    <property type="entry name" value="GLYCOSYL HYDROLASE-RELATED"/>
    <property type="match status" value="1"/>
</dbReference>
<organism evidence="4 5">
    <name type="scientific">Reichenbachiella agarivorans</name>
    <dbReference type="NCBI Taxonomy" id="2979464"/>
    <lineage>
        <taxon>Bacteria</taxon>
        <taxon>Pseudomonadati</taxon>
        <taxon>Bacteroidota</taxon>
        <taxon>Cytophagia</taxon>
        <taxon>Cytophagales</taxon>
        <taxon>Reichenbachiellaceae</taxon>
        <taxon>Reichenbachiella</taxon>
    </lineage>
</organism>
<evidence type="ECO:0000259" key="3">
    <source>
        <dbReference type="PROSITE" id="PS51762"/>
    </source>
</evidence>
<name>A0ABY6CTL5_9BACT</name>
<reference evidence="4" key="1">
    <citation type="submission" date="2022-09" db="EMBL/GenBank/DDBJ databases">
        <title>Comparative genomics and taxonomic characterization of three novel marine species of genus Reichenbachiella exhibiting antioxidant and polysaccharide degradation activities.</title>
        <authorList>
            <person name="Muhammad N."/>
            <person name="Lee Y.-J."/>
            <person name="Ko J."/>
            <person name="Kim S.-G."/>
        </authorList>
    </citation>
    <scope>NUCLEOTIDE SEQUENCE</scope>
    <source>
        <strain evidence="4">BKB1-1</strain>
    </source>
</reference>
<keyword evidence="5" id="KW-1185">Reference proteome</keyword>